<dbReference type="PROSITE" id="PS50188">
    <property type="entry name" value="B302_SPRY"/>
    <property type="match status" value="1"/>
</dbReference>
<dbReference type="InterPro" id="IPR013320">
    <property type="entry name" value="ConA-like_dom_sf"/>
</dbReference>
<evidence type="ECO:0000256" key="4">
    <source>
        <dbReference type="SAM" id="MobiDB-lite"/>
    </source>
</evidence>
<dbReference type="SUPFAM" id="SSF49899">
    <property type="entry name" value="Concanavalin A-like lectins/glucanases"/>
    <property type="match status" value="1"/>
</dbReference>
<dbReference type="Ensembl" id="ENSLLET00000050680.1">
    <property type="protein sequence ID" value="ENSLLEP00000048774.1"/>
    <property type="gene ID" value="ENSLLEG00000030724.1"/>
</dbReference>
<evidence type="ECO:0000259" key="5">
    <source>
        <dbReference type="PROSITE" id="PS50188"/>
    </source>
</evidence>
<dbReference type="InterPro" id="IPR001870">
    <property type="entry name" value="B30.2/SPRY"/>
</dbReference>
<dbReference type="GeneTree" id="ENSGT00940000158668"/>
<dbReference type="AlphaFoldDB" id="A0A8C5R904"/>
<dbReference type="Pfam" id="PF00622">
    <property type="entry name" value="SPRY"/>
    <property type="match status" value="1"/>
</dbReference>
<dbReference type="InterPro" id="IPR050143">
    <property type="entry name" value="TRIM/RBCC"/>
</dbReference>
<dbReference type="Gene3D" id="2.60.120.920">
    <property type="match status" value="1"/>
</dbReference>
<dbReference type="InterPro" id="IPR043136">
    <property type="entry name" value="B30.2/SPRY_sf"/>
</dbReference>
<dbReference type="InterPro" id="IPR003879">
    <property type="entry name" value="Butyrophylin_SPRY"/>
</dbReference>
<evidence type="ECO:0000256" key="2">
    <source>
        <dbReference type="ARBA" id="ARBA00053889"/>
    </source>
</evidence>
<accession>A0A8C5R904</accession>
<feature type="domain" description="B30.2/SPRY" evidence="5">
    <location>
        <begin position="161"/>
        <end position="356"/>
    </location>
</feature>
<dbReference type="Proteomes" id="UP000694569">
    <property type="component" value="Unplaced"/>
</dbReference>
<feature type="region of interest" description="Disordered" evidence="4">
    <location>
        <begin position="1"/>
        <end position="26"/>
    </location>
</feature>
<name>A0A8C5R904_9ANUR</name>
<dbReference type="PANTHER" id="PTHR24103">
    <property type="entry name" value="E3 UBIQUITIN-PROTEIN LIGASE TRIM"/>
    <property type="match status" value="1"/>
</dbReference>
<protein>
    <recommendedName>
        <fullName evidence="5">B30.2/SPRY domain-containing protein</fullName>
    </recommendedName>
</protein>
<dbReference type="SMART" id="SM00449">
    <property type="entry name" value="SPRY"/>
    <property type="match status" value="1"/>
</dbReference>
<dbReference type="FunFam" id="2.60.120.920:FF:000004">
    <property type="entry name" value="Butyrophilin subfamily 1 member A1"/>
    <property type="match status" value="1"/>
</dbReference>
<keyword evidence="1 3" id="KW-0175">Coiled coil</keyword>
<evidence type="ECO:0000256" key="1">
    <source>
        <dbReference type="ARBA" id="ARBA00023054"/>
    </source>
</evidence>
<dbReference type="SMART" id="SM00589">
    <property type="entry name" value="PRY"/>
    <property type="match status" value="1"/>
</dbReference>
<evidence type="ECO:0000313" key="7">
    <source>
        <dbReference type="Proteomes" id="UP000694569"/>
    </source>
</evidence>
<reference evidence="6" key="1">
    <citation type="submission" date="2025-05" db="UniProtKB">
        <authorList>
            <consortium name="Ensembl"/>
        </authorList>
    </citation>
    <scope>IDENTIFICATION</scope>
</reference>
<evidence type="ECO:0000256" key="3">
    <source>
        <dbReference type="SAM" id="Coils"/>
    </source>
</evidence>
<dbReference type="PRINTS" id="PR01407">
    <property type="entry name" value="BUTYPHLNCDUF"/>
</dbReference>
<evidence type="ECO:0000313" key="6">
    <source>
        <dbReference type="Ensembl" id="ENSLLEP00000048774.1"/>
    </source>
</evidence>
<proteinExistence type="predicted"/>
<keyword evidence="7" id="KW-1185">Reference proteome</keyword>
<dbReference type="OrthoDB" id="128536at2759"/>
<organism evidence="6 7">
    <name type="scientific">Leptobrachium leishanense</name>
    <name type="common">Leishan spiny toad</name>
    <dbReference type="NCBI Taxonomy" id="445787"/>
    <lineage>
        <taxon>Eukaryota</taxon>
        <taxon>Metazoa</taxon>
        <taxon>Chordata</taxon>
        <taxon>Craniata</taxon>
        <taxon>Vertebrata</taxon>
        <taxon>Euteleostomi</taxon>
        <taxon>Amphibia</taxon>
        <taxon>Batrachia</taxon>
        <taxon>Anura</taxon>
        <taxon>Pelobatoidea</taxon>
        <taxon>Megophryidae</taxon>
        <taxon>Leptobrachium</taxon>
    </lineage>
</organism>
<feature type="coiled-coil region" evidence="3">
    <location>
        <begin position="108"/>
        <end position="135"/>
    </location>
</feature>
<sequence length="356" mass="41660">MLPPIPNPIDQDPTGSTRRQEMEGKVEPALKPDVTLLLVKSQLLQIKEDSWNMIENFEEKMRKTKDEAALDREKIHESFQDIQDLLRKEEYKWLDKNESMEEKALLALEKAVLDLTNLSEDITELVEKVEKKQTRRKFLIKARSQLKAMDDLEPQLAERMPPLHTREWKGMRHVVKPVPERLHFDQESAHPNLLLSTDSRQVMFMRTSRVLKGRKRCFEPSLYVLGLPGFQSGRHYWEVQVGNNSNWVIGVVRESVERKGAKDLSPINGYWVIRKQAHNIYYGVDISPLYLNLKSQPLRIGVCLDFFARRVEFYDADTTDLIFEFNKFTVNEQIFPFFCPGVPKQQEDWCSLILCP</sequence>
<dbReference type="InterPro" id="IPR003877">
    <property type="entry name" value="SPRY_dom"/>
</dbReference>
<comment type="function">
    <text evidence="2">Transcription factor that determines dorsal-ventral body axis.</text>
</comment>
<dbReference type="Ensembl" id="ENSLLET00000017421.1">
    <property type="protein sequence ID" value="ENSLLEP00000016782.1"/>
    <property type="gene ID" value="ENSLLEG00000010687.1"/>
</dbReference>
<dbReference type="Pfam" id="PF13765">
    <property type="entry name" value="PRY"/>
    <property type="match status" value="1"/>
</dbReference>
<dbReference type="InterPro" id="IPR006574">
    <property type="entry name" value="PRY"/>
</dbReference>